<dbReference type="RefSeq" id="WP_067756282.1">
    <property type="nucleotide sequence ID" value="NZ_LT907988.1"/>
</dbReference>
<dbReference type="InterPro" id="IPR025500">
    <property type="entry name" value="DUF4390"/>
</dbReference>
<evidence type="ECO:0000313" key="3">
    <source>
        <dbReference type="EMBL" id="SOE46765.1"/>
    </source>
</evidence>
<dbReference type="STRING" id="1851544.ODI_04251"/>
<dbReference type="KEGG" id="odi:ODI_R0453"/>
<organism evidence="2 4">
    <name type="scientific">Orrella dioscoreae</name>
    <dbReference type="NCBI Taxonomy" id="1851544"/>
    <lineage>
        <taxon>Bacteria</taxon>
        <taxon>Pseudomonadati</taxon>
        <taxon>Pseudomonadota</taxon>
        <taxon>Betaproteobacteria</taxon>
        <taxon>Burkholderiales</taxon>
        <taxon>Alcaligenaceae</taxon>
        <taxon>Orrella</taxon>
    </lineage>
</organism>
<reference evidence="3 4" key="2">
    <citation type="submission" date="2017-08" db="EMBL/GenBank/DDBJ databases">
        <authorList>
            <person name="de Groot N.N."/>
        </authorList>
    </citation>
    <scope>NUCLEOTIDE SEQUENCE [LARGE SCALE GENOMIC DNA]</scope>
    <source>
        <strain evidence="3">Orrdi1</strain>
    </source>
</reference>
<proteinExistence type="predicted"/>
<evidence type="ECO:0000256" key="1">
    <source>
        <dbReference type="SAM" id="SignalP"/>
    </source>
</evidence>
<protein>
    <submittedName>
        <fullName evidence="2">Probable proline rich signal peptide protein</fullName>
    </submittedName>
</protein>
<dbReference type="Proteomes" id="UP000078558">
    <property type="component" value="Chromosome I"/>
</dbReference>
<sequence length="190" mass="21657">MISRRILVCLLALAAWLSAAPAWAADPSVTRIDPAIHDGLLRIDADVDFELNPQLRDAAERGLPLYFTADVVISRDRWYWFDEQVAEASITWRVVYNALTRQWRVGADELSLPVSTLDEAMEVVRKVRHWSVVPLDRLRSDTEYRGQFRLRLDTSQLARPFQVNALNSSSWSLTTPWAPFSFSVRGASEP</sequence>
<accession>A0A1C3K4X6</accession>
<evidence type="ECO:0000313" key="2">
    <source>
        <dbReference type="EMBL" id="SBT26478.1"/>
    </source>
</evidence>
<dbReference type="OrthoDB" id="5298153at2"/>
<dbReference type="EMBL" id="FLRC01000033">
    <property type="protein sequence ID" value="SBT26478.1"/>
    <property type="molecule type" value="Genomic_DNA"/>
</dbReference>
<dbReference type="Pfam" id="PF14334">
    <property type="entry name" value="DUF4390"/>
    <property type="match status" value="1"/>
</dbReference>
<feature type="signal peptide" evidence="1">
    <location>
        <begin position="1"/>
        <end position="24"/>
    </location>
</feature>
<dbReference type="EMBL" id="LT907988">
    <property type="protein sequence ID" value="SOE46765.1"/>
    <property type="molecule type" value="Genomic_DNA"/>
</dbReference>
<keyword evidence="1" id="KW-0732">Signal</keyword>
<dbReference type="AlphaFoldDB" id="A0A1C3K4X6"/>
<feature type="chain" id="PRO_5015062705" evidence="1">
    <location>
        <begin position="25"/>
        <end position="190"/>
    </location>
</feature>
<gene>
    <name evidence="2" type="ORF">ODI_04251</name>
    <name evidence="3" type="ORF">ODI_R0453</name>
</gene>
<keyword evidence="4" id="KW-1185">Reference proteome</keyword>
<reference evidence="2 4" key="1">
    <citation type="submission" date="2016-06" db="EMBL/GenBank/DDBJ databases">
        <authorList>
            <person name="Kjaerup R.B."/>
            <person name="Dalgaard T.S."/>
            <person name="Juul-Madsen H.R."/>
        </authorList>
    </citation>
    <scope>NUCLEOTIDE SEQUENCE [LARGE SCALE GENOMIC DNA]</scope>
    <source>
        <strain evidence="2">Orrdi1</strain>
    </source>
</reference>
<name>A0A1C3K4X6_9BURK</name>
<evidence type="ECO:0000313" key="4">
    <source>
        <dbReference type="Proteomes" id="UP000078558"/>
    </source>
</evidence>